<reference evidence="1" key="1">
    <citation type="submission" date="2022-04" db="EMBL/GenBank/DDBJ databases">
        <title>Genome of the entomopathogenic fungus Entomophthora muscae.</title>
        <authorList>
            <person name="Elya C."/>
            <person name="Lovett B.R."/>
            <person name="Lee E."/>
            <person name="Macias A.M."/>
            <person name="Hajek A.E."/>
            <person name="De Bivort B.L."/>
            <person name="Kasson M.T."/>
            <person name="De Fine Licht H.H."/>
            <person name="Stajich J.E."/>
        </authorList>
    </citation>
    <scope>NUCLEOTIDE SEQUENCE</scope>
    <source>
        <strain evidence="1">Berkeley</strain>
    </source>
</reference>
<sequence>MFLSLLIVAGAYARCGTSVHPLTTIPNPINGQVLMWADENTEGAADPSFLMIHRRNFLWASSGHDFVNTHLIKKHRLKQLASNLESQLLHTQPKANLLQAKLMYRWYKGQKISRLIKCPPERRCTITSFWVDHLGWFTALEMHQTNSTGWLELAKYTHPLKYQFHIYGGTAGYVYFNKLLLNIFAVYNTTHVIDGCPLSATSLVESSFHPSTSAQPNGIIGFVTE</sequence>
<gene>
    <name evidence="1" type="ORF">DSO57_1017542</name>
</gene>
<name>A0ACC2U2Y2_9FUNG</name>
<protein>
    <submittedName>
        <fullName evidence="1">Uncharacterized protein</fullName>
    </submittedName>
</protein>
<keyword evidence="2" id="KW-1185">Reference proteome</keyword>
<accession>A0ACC2U2Y2</accession>
<dbReference type="Proteomes" id="UP001165960">
    <property type="component" value="Unassembled WGS sequence"/>
</dbReference>
<comment type="caution">
    <text evidence="1">The sequence shown here is derived from an EMBL/GenBank/DDBJ whole genome shotgun (WGS) entry which is preliminary data.</text>
</comment>
<evidence type="ECO:0000313" key="1">
    <source>
        <dbReference type="EMBL" id="KAJ9081179.1"/>
    </source>
</evidence>
<proteinExistence type="predicted"/>
<evidence type="ECO:0000313" key="2">
    <source>
        <dbReference type="Proteomes" id="UP001165960"/>
    </source>
</evidence>
<dbReference type="EMBL" id="QTSX02001494">
    <property type="protein sequence ID" value="KAJ9081179.1"/>
    <property type="molecule type" value="Genomic_DNA"/>
</dbReference>
<organism evidence="1 2">
    <name type="scientific">Entomophthora muscae</name>
    <dbReference type="NCBI Taxonomy" id="34485"/>
    <lineage>
        <taxon>Eukaryota</taxon>
        <taxon>Fungi</taxon>
        <taxon>Fungi incertae sedis</taxon>
        <taxon>Zoopagomycota</taxon>
        <taxon>Entomophthoromycotina</taxon>
        <taxon>Entomophthoromycetes</taxon>
        <taxon>Entomophthorales</taxon>
        <taxon>Entomophthoraceae</taxon>
        <taxon>Entomophthora</taxon>
    </lineage>
</organism>